<dbReference type="PANTHER" id="PTHR11014:SF63">
    <property type="entry name" value="METALLOPEPTIDASE, PUTATIVE (AFU_ORTHOLOGUE AFUA_6G09600)-RELATED"/>
    <property type="match status" value="1"/>
</dbReference>
<evidence type="ECO:0000259" key="1">
    <source>
        <dbReference type="Pfam" id="PF07687"/>
    </source>
</evidence>
<protein>
    <submittedName>
        <fullName evidence="2">M20 family metallopeptidase</fullName>
    </submittedName>
</protein>
<dbReference type="Pfam" id="PF01546">
    <property type="entry name" value="Peptidase_M20"/>
    <property type="match status" value="1"/>
</dbReference>
<evidence type="ECO:0000313" key="2">
    <source>
        <dbReference type="EMBL" id="MCB7388385.1"/>
    </source>
</evidence>
<dbReference type="SUPFAM" id="SSF53187">
    <property type="entry name" value="Zn-dependent exopeptidases"/>
    <property type="match status" value="1"/>
</dbReference>
<dbReference type="Gene3D" id="3.30.70.360">
    <property type="match status" value="1"/>
</dbReference>
<proteinExistence type="predicted"/>
<dbReference type="SUPFAM" id="SSF55031">
    <property type="entry name" value="Bacterial exopeptidase dimerisation domain"/>
    <property type="match status" value="1"/>
</dbReference>
<sequence length="393" mass="42679">MENQLLKEAQAMQAQLSEWRRALHQIPELGLHLPKTVDFVKEKLTEMEIDYHVYEDSSCITACIGKGNKCFLLRSDMDGLPMPEESGVSFASQNGCMHSCGHDLHTATLLGAAKLLKAHEEDLSGIVKLFFQSGEEIFAGASAAIEAGILEKPTVDAAFGMHVASEMASNIIIYGPQPMSSVYGFKVTLTGKGAHGSTPNLGIDPINTGVHIYLGLQELIAREVSSAEEAALTIGRFVSGTASNIIPERAILEGTLRTFKPEVRDNLIQRIHDVIDAVCKAYRTTYEIEVLSDVPAVTCDAQMVDACLNSIHSLSDSIKTYPLYHVMGSEDFAFICEKVPSAYFCLGAGVPDKSKWVGQHNPKVLFNDDCLPLGAAVYAKSAMDWLDAHAADK</sequence>
<dbReference type="InterPro" id="IPR036264">
    <property type="entry name" value="Bact_exopeptidase_dim_dom"/>
</dbReference>
<dbReference type="CDD" id="cd03886">
    <property type="entry name" value="M20_Acy1"/>
    <property type="match status" value="1"/>
</dbReference>
<dbReference type="Pfam" id="PF07687">
    <property type="entry name" value="M20_dimer"/>
    <property type="match status" value="1"/>
</dbReference>
<feature type="domain" description="Peptidase M20 dimerisation" evidence="1">
    <location>
        <begin position="184"/>
        <end position="282"/>
    </location>
</feature>
<dbReference type="RefSeq" id="WP_066731297.1">
    <property type="nucleotide sequence ID" value="NZ_JAJCIQ010000011.1"/>
</dbReference>
<organism evidence="2 3">
    <name type="scientific">Bariatricus massiliensis</name>
    <dbReference type="NCBI Taxonomy" id="1745713"/>
    <lineage>
        <taxon>Bacteria</taxon>
        <taxon>Bacillati</taxon>
        <taxon>Bacillota</taxon>
        <taxon>Clostridia</taxon>
        <taxon>Lachnospirales</taxon>
        <taxon>Lachnospiraceae</taxon>
        <taxon>Bariatricus</taxon>
    </lineage>
</organism>
<name>A0ABS8DIX9_9FIRM</name>
<dbReference type="EMBL" id="JAJCIS010000011">
    <property type="protein sequence ID" value="MCB7388385.1"/>
    <property type="molecule type" value="Genomic_DNA"/>
</dbReference>
<comment type="caution">
    <text evidence="2">The sequence shown here is derived from an EMBL/GenBank/DDBJ whole genome shotgun (WGS) entry which is preliminary data.</text>
</comment>
<dbReference type="PIRSF" id="PIRSF005962">
    <property type="entry name" value="Pept_M20D_amidohydro"/>
    <property type="match status" value="1"/>
</dbReference>
<keyword evidence="3" id="KW-1185">Reference proteome</keyword>
<dbReference type="InterPro" id="IPR011650">
    <property type="entry name" value="Peptidase_M20_dimer"/>
</dbReference>
<dbReference type="NCBIfam" id="TIGR01891">
    <property type="entry name" value="amidohydrolases"/>
    <property type="match status" value="1"/>
</dbReference>
<reference evidence="2 3" key="1">
    <citation type="submission" date="2021-10" db="EMBL/GenBank/DDBJ databases">
        <title>Collection of gut derived symbiotic bacterial strains cultured from healthy donors.</title>
        <authorList>
            <person name="Lin H."/>
            <person name="Littmann E."/>
            <person name="Kohout C."/>
            <person name="Pamer E.G."/>
        </authorList>
    </citation>
    <scope>NUCLEOTIDE SEQUENCE [LARGE SCALE GENOMIC DNA]</scope>
    <source>
        <strain evidence="2 3">DFI.1.165</strain>
    </source>
</reference>
<dbReference type="PANTHER" id="PTHR11014">
    <property type="entry name" value="PEPTIDASE M20 FAMILY MEMBER"/>
    <property type="match status" value="1"/>
</dbReference>
<dbReference type="Gene3D" id="3.40.630.10">
    <property type="entry name" value="Zn peptidases"/>
    <property type="match status" value="1"/>
</dbReference>
<dbReference type="InterPro" id="IPR002933">
    <property type="entry name" value="Peptidase_M20"/>
</dbReference>
<dbReference type="Proteomes" id="UP001299546">
    <property type="component" value="Unassembled WGS sequence"/>
</dbReference>
<accession>A0ABS8DIX9</accession>
<evidence type="ECO:0000313" key="3">
    <source>
        <dbReference type="Proteomes" id="UP001299546"/>
    </source>
</evidence>
<dbReference type="InterPro" id="IPR017439">
    <property type="entry name" value="Amidohydrolase"/>
</dbReference>
<gene>
    <name evidence="2" type="ORF">LIZ65_13940</name>
</gene>